<evidence type="ECO:0000256" key="2">
    <source>
        <dbReference type="ARBA" id="ARBA00022701"/>
    </source>
</evidence>
<evidence type="ECO:0000313" key="8">
    <source>
        <dbReference type="Proteomes" id="UP001516464"/>
    </source>
</evidence>
<dbReference type="InterPro" id="IPR041470">
    <property type="entry name" value="GCP_N"/>
</dbReference>
<reference evidence="7 8" key="1">
    <citation type="submission" date="2019-01" db="EMBL/GenBank/DDBJ databases">
        <title>Genomes sequencing and comparative genomics of infectious freshwater microsporidia, Cucumispora dikerogammari and Thelohania contejeani.</title>
        <authorList>
            <person name="Cormier A."/>
            <person name="Giraud I."/>
            <person name="Wattier R."/>
            <person name="Teixeira M."/>
            <person name="Grandjean F."/>
            <person name="Rigaud T."/>
            <person name="Cordaux R."/>
        </authorList>
    </citation>
    <scope>NUCLEOTIDE SEQUENCE [LARGE SCALE GENOMIC DNA]</scope>
    <source>
        <strain evidence="7">T1</strain>
        <tissue evidence="7">Spores</tissue>
    </source>
</reference>
<keyword evidence="8" id="KW-1185">Reference proteome</keyword>
<name>A0ABQ7HYB0_9MICR</name>
<organism evidence="7 8">
    <name type="scientific">Astathelohania contejeani</name>
    <dbReference type="NCBI Taxonomy" id="164912"/>
    <lineage>
        <taxon>Eukaryota</taxon>
        <taxon>Fungi</taxon>
        <taxon>Fungi incertae sedis</taxon>
        <taxon>Microsporidia</taxon>
        <taxon>Astathelohaniidae</taxon>
        <taxon>Astathelohania</taxon>
    </lineage>
</organism>
<comment type="similarity">
    <text evidence="4">Belongs to the TUBGCP family.</text>
</comment>
<evidence type="ECO:0000259" key="6">
    <source>
        <dbReference type="Pfam" id="PF17681"/>
    </source>
</evidence>
<evidence type="ECO:0000313" key="7">
    <source>
        <dbReference type="EMBL" id="KAF7683174.1"/>
    </source>
</evidence>
<feature type="coiled-coil region" evidence="5">
    <location>
        <begin position="64"/>
        <end position="98"/>
    </location>
</feature>
<comment type="subcellular location">
    <subcellularLocation>
        <location evidence="4">Cytoplasm</location>
        <location evidence="4">Cytoskeleton</location>
        <location evidence="4">Microtubule organizing center</location>
    </subcellularLocation>
</comment>
<accession>A0ABQ7HYB0</accession>
<keyword evidence="1 4" id="KW-0963">Cytoplasm</keyword>
<dbReference type="PANTHER" id="PTHR19302">
    <property type="entry name" value="GAMMA TUBULIN COMPLEX PROTEIN"/>
    <property type="match status" value="1"/>
</dbReference>
<dbReference type="EMBL" id="SBIQ01000119">
    <property type="protein sequence ID" value="KAF7683174.1"/>
    <property type="molecule type" value="Genomic_DNA"/>
</dbReference>
<evidence type="ECO:0000256" key="3">
    <source>
        <dbReference type="ARBA" id="ARBA00023212"/>
    </source>
</evidence>
<keyword evidence="2 4" id="KW-0493">Microtubule</keyword>
<dbReference type="Proteomes" id="UP001516464">
    <property type="component" value="Unassembled WGS sequence"/>
</dbReference>
<proteinExistence type="inferred from homology"/>
<keyword evidence="5" id="KW-0175">Coiled coil</keyword>
<keyword evidence="3 4" id="KW-0206">Cytoskeleton</keyword>
<evidence type="ECO:0000256" key="4">
    <source>
        <dbReference type="RuleBase" id="RU363050"/>
    </source>
</evidence>
<dbReference type="InterPro" id="IPR007259">
    <property type="entry name" value="GCP"/>
</dbReference>
<dbReference type="Pfam" id="PF17681">
    <property type="entry name" value="GCP_N_terminal"/>
    <property type="match status" value="1"/>
</dbReference>
<gene>
    <name evidence="7" type="ORF">TCON_1608</name>
</gene>
<sequence>MNIKETEILSELYYNLCGIETPHIQRKNTNPIIDSFIPLCLCIKSIQTFIYNSQYSCSIKRIISIELEKILKKYFEKLLELREQTKSLEELYVHLEDDIEMFAEANRLITFSNSNESVSTFNYIKYRKNQTVTYLPFYNELINKCINAYNKKVYKWIKDGIIIGNDFMVQLKNNSSEEDAKFNECYWNSHFILIKDNTPFYLEDLKDIIYGCGRIINTIKQITKKRKPILYEHKDYSIYDESMIIGEVVTDNNCLSYDINFDITEQGIKAYYSVINTRFMAIIKPILAKELGLIRNNILIMDCSFLTDIFTEMKDTLNECDDRIISKLNNLKDIFDNSPNNINRKNINYDFYNSKLSFVDQILKILNLESLTTERKLTTLQTLSIKLKPSKIFIILFPEKVLFELELIFRYLFTLFSIAYFLIPHQNIIFVNNILNIINYLRSSNYLNVILNGMEDLGDDVDEFVINLTLFTKKCLREFNLTNLDLFKKLATLLDLAFEFINIKFKDALTKEDILLFDKKAKEAVEELKAEMENGCTDCYLLFILNEFKWET</sequence>
<evidence type="ECO:0000256" key="5">
    <source>
        <dbReference type="SAM" id="Coils"/>
    </source>
</evidence>
<evidence type="ECO:0000256" key="1">
    <source>
        <dbReference type="ARBA" id="ARBA00022490"/>
    </source>
</evidence>
<feature type="domain" description="Gamma tubulin complex component protein N-terminal" evidence="6">
    <location>
        <begin position="19"/>
        <end position="236"/>
    </location>
</feature>
<protein>
    <recommendedName>
        <fullName evidence="4">Spindle pole body component</fullName>
    </recommendedName>
</protein>
<comment type="caution">
    <text evidence="7">The sequence shown here is derived from an EMBL/GenBank/DDBJ whole genome shotgun (WGS) entry which is preliminary data.</text>
</comment>
<dbReference type="PANTHER" id="PTHR19302:SF13">
    <property type="entry name" value="GAMMA-TUBULIN COMPLEX COMPONENT 2"/>
    <property type="match status" value="1"/>
</dbReference>